<dbReference type="OrthoDB" id="49941at2157"/>
<evidence type="ECO:0000313" key="2">
    <source>
        <dbReference type="Proteomes" id="UP000002408"/>
    </source>
</evidence>
<dbReference type="STRING" id="456442.Mboo_1928"/>
<sequence>MKCAALTGISPDLIRDLRAGRPRTLEFQSTQNIITIANIDAGPEAHIFLTSIDAEDLGPGDAGICVEVLSSSISMKRVVEYAQGIYYEERERMSARVQVKYCFSSTVREVFREKLCAPTFVEVLKSSCYHAG</sequence>
<keyword evidence="2" id="KW-1185">Reference proteome</keyword>
<dbReference type="HOGENOM" id="CLU_144580_1_0_2"/>
<protein>
    <recommendedName>
        <fullName evidence="3">DUF473 domain-containing protein</fullName>
    </recommendedName>
</protein>
<dbReference type="EMBL" id="CP000780">
    <property type="protein sequence ID" value="ABS56443.1"/>
    <property type="molecule type" value="Genomic_DNA"/>
</dbReference>
<gene>
    <name evidence="1" type="ordered locus">Mboo_1928</name>
</gene>
<dbReference type="RefSeq" id="WP_012107498.1">
    <property type="nucleotide sequence ID" value="NC_009712.1"/>
</dbReference>
<evidence type="ECO:0000313" key="1">
    <source>
        <dbReference type="EMBL" id="ABS56443.1"/>
    </source>
</evidence>
<reference evidence="2" key="1">
    <citation type="journal article" date="2015" name="Microbiology">
        <title>Genome of Methanoregula boonei 6A8 reveals adaptations to oligotrophic peatland environments.</title>
        <authorList>
            <person name="Braeuer S."/>
            <person name="Cadillo-Quiroz H."/>
            <person name="Kyrpides N."/>
            <person name="Woyke T."/>
            <person name="Goodwin L."/>
            <person name="Detter C."/>
            <person name="Podell S."/>
            <person name="Yavitt J.B."/>
            <person name="Zinder S.H."/>
        </authorList>
    </citation>
    <scope>NUCLEOTIDE SEQUENCE [LARGE SCALE GENOMIC DNA]</scope>
    <source>
        <strain evidence="2">DSM 21154 / JCM 14090 / 6A8</strain>
    </source>
</reference>
<dbReference type="eggNOG" id="arCOG04420">
    <property type="taxonomic scope" value="Archaea"/>
</dbReference>
<proteinExistence type="predicted"/>
<dbReference type="Pfam" id="PF04322">
    <property type="entry name" value="DUF473"/>
    <property type="match status" value="1"/>
</dbReference>
<organism evidence="1 2">
    <name type="scientific">Methanoregula boonei (strain DSM 21154 / JCM 14090 / 6A8)</name>
    <dbReference type="NCBI Taxonomy" id="456442"/>
    <lineage>
        <taxon>Archaea</taxon>
        <taxon>Methanobacteriati</taxon>
        <taxon>Methanobacteriota</taxon>
        <taxon>Stenosarchaea group</taxon>
        <taxon>Methanomicrobia</taxon>
        <taxon>Methanomicrobiales</taxon>
        <taxon>Methanoregulaceae</taxon>
        <taxon>Methanoregula</taxon>
    </lineage>
</organism>
<accession>A7I9N2</accession>
<dbReference type="GeneID" id="5411013"/>
<evidence type="ECO:0008006" key="3">
    <source>
        <dbReference type="Google" id="ProtNLM"/>
    </source>
</evidence>
<name>A7I9N2_METB6</name>
<dbReference type="InterPro" id="IPR007417">
    <property type="entry name" value="DUF473"/>
</dbReference>
<dbReference type="Proteomes" id="UP000002408">
    <property type="component" value="Chromosome"/>
</dbReference>
<dbReference type="KEGG" id="mbn:Mboo_1928"/>
<dbReference type="AlphaFoldDB" id="A7I9N2"/>